<evidence type="ECO:0000256" key="1">
    <source>
        <dbReference type="SAM" id="MobiDB-lite"/>
    </source>
</evidence>
<dbReference type="Proteomes" id="UP000807115">
    <property type="component" value="Chromosome 8"/>
</dbReference>
<evidence type="ECO:0000313" key="4">
    <source>
        <dbReference type="Proteomes" id="UP000807115"/>
    </source>
</evidence>
<evidence type="ECO:0000313" key="3">
    <source>
        <dbReference type="EMBL" id="KAG0520526.1"/>
    </source>
</evidence>
<dbReference type="AlphaFoldDB" id="A0A921U7C1"/>
<feature type="region of interest" description="Disordered" evidence="1">
    <location>
        <begin position="49"/>
        <end position="70"/>
    </location>
</feature>
<evidence type="ECO:0000256" key="2">
    <source>
        <dbReference type="SAM" id="SignalP"/>
    </source>
</evidence>
<reference evidence="3" key="2">
    <citation type="submission" date="2020-10" db="EMBL/GenBank/DDBJ databases">
        <authorList>
            <person name="Cooper E.A."/>
            <person name="Brenton Z.W."/>
            <person name="Flinn B.S."/>
            <person name="Jenkins J."/>
            <person name="Shu S."/>
            <person name="Flowers D."/>
            <person name="Luo F."/>
            <person name="Wang Y."/>
            <person name="Xia P."/>
            <person name="Barry K."/>
            <person name="Daum C."/>
            <person name="Lipzen A."/>
            <person name="Yoshinaga Y."/>
            <person name="Schmutz J."/>
            <person name="Saski C."/>
            <person name="Vermerris W."/>
            <person name="Kresovich S."/>
        </authorList>
    </citation>
    <scope>NUCLEOTIDE SEQUENCE</scope>
</reference>
<proteinExistence type="predicted"/>
<feature type="chain" id="PRO_5037756164" evidence="2">
    <location>
        <begin position="23"/>
        <end position="70"/>
    </location>
</feature>
<comment type="caution">
    <text evidence="3">The sequence shown here is derived from an EMBL/GenBank/DDBJ whole genome shotgun (WGS) entry which is preliminary data.</text>
</comment>
<reference evidence="3" key="1">
    <citation type="journal article" date="2019" name="BMC Genomics">
        <title>A new reference genome for Sorghum bicolor reveals high levels of sequence similarity between sweet and grain genotypes: implications for the genetics of sugar metabolism.</title>
        <authorList>
            <person name="Cooper E.A."/>
            <person name="Brenton Z.W."/>
            <person name="Flinn B.S."/>
            <person name="Jenkins J."/>
            <person name="Shu S."/>
            <person name="Flowers D."/>
            <person name="Luo F."/>
            <person name="Wang Y."/>
            <person name="Xia P."/>
            <person name="Barry K."/>
            <person name="Daum C."/>
            <person name="Lipzen A."/>
            <person name="Yoshinaga Y."/>
            <person name="Schmutz J."/>
            <person name="Saski C."/>
            <person name="Vermerris W."/>
            <person name="Kresovich S."/>
        </authorList>
    </citation>
    <scope>NUCLEOTIDE SEQUENCE</scope>
</reference>
<name>A0A921U7C1_SORBI</name>
<accession>A0A921U7C1</accession>
<protein>
    <submittedName>
        <fullName evidence="3">Uncharacterized protein</fullName>
    </submittedName>
</protein>
<gene>
    <name evidence="3" type="ORF">BDA96_08G081700</name>
</gene>
<sequence>MSSRAIAWLLALFVVLALIVSGAPHDMSTASSPRRALAEAGPLGCCSGGRVAGSQQQRCPRQKCPPPRGR</sequence>
<dbReference type="EMBL" id="CM027687">
    <property type="protein sequence ID" value="KAG0520526.1"/>
    <property type="molecule type" value="Genomic_DNA"/>
</dbReference>
<feature type="signal peptide" evidence="2">
    <location>
        <begin position="1"/>
        <end position="22"/>
    </location>
</feature>
<organism evidence="3 4">
    <name type="scientific">Sorghum bicolor</name>
    <name type="common">Sorghum</name>
    <name type="synonym">Sorghum vulgare</name>
    <dbReference type="NCBI Taxonomy" id="4558"/>
    <lineage>
        <taxon>Eukaryota</taxon>
        <taxon>Viridiplantae</taxon>
        <taxon>Streptophyta</taxon>
        <taxon>Embryophyta</taxon>
        <taxon>Tracheophyta</taxon>
        <taxon>Spermatophyta</taxon>
        <taxon>Magnoliopsida</taxon>
        <taxon>Liliopsida</taxon>
        <taxon>Poales</taxon>
        <taxon>Poaceae</taxon>
        <taxon>PACMAD clade</taxon>
        <taxon>Panicoideae</taxon>
        <taxon>Andropogonodae</taxon>
        <taxon>Andropogoneae</taxon>
        <taxon>Sorghinae</taxon>
        <taxon>Sorghum</taxon>
    </lineage>
</organism>
<keyword evidence="2" id="KW-0732">Signal</keyword>